<protein>
    <submittedName>
        <fullName evidence="1">DUF2219 domain-containing protein</fullName>
    </submittedName>
</protein>
<dbReference type="OrthoDB" id="622552at2"/>
<dbReference type="RefSeq" id="WP_108902939.1">
    <property type="nucleotide sequence ID" value="NZ_CP029187.1"/>
</dbReference>
<dbReference type="KEGG" id="fpal:HYN49_04120"/>
<dbReference type="Proteomes" id="UP000244937">
    <property type="component" value="Chromosome"/>
</dbReference>
<accession>A0A2S1SFG6</accession>
<dbReference type="EMBL" id="CP029187">
    <property type="protein sequence ID" value="AWI25144.1"/>
    <property type="molecule type" value="Genomic_DNA"/>
</dbReference>
<evidence type="ECO:0000313" key="1">
    <source>
        <dbReference type="EMBL" id="AWI25144.1"/>
    </source>
</evidence>
<dbReference type="Pfam" id="PF09982">
    <property type="entry name" value="LpxR"/>
    <property type="match status" value="1"/>
</dbReference>
<dbReference type="AlphaFoldDB" id="A0A2S1SFG6"/>
<dbReference type="InterPro" id="IPR018707">
    <property type="entry name" value="LpxR"/>
</dbReference>
<gene>
    <name evidence="1" type="ORF">HYN49_04120</name>
</gene>
<dbReference type="Gene3D" id="2.40.128.140">
    <property type="entry name" value="Outer membrane protein"/>
    <property type="match status" value="1"/>
</dbReference>
<keyword evidence="2" id="KW-1185">Reference proteome</keyword>
<reference evidence="1 2" key="1">
    <citation type="submission" date="2018-05" db="EMBL/GenBank/DDBJ databases">
        <title>Genome sequencing of Flavobacterium sp. HYN0049.</title>
        <authorList>
            <person name="Yi H."/>
            <person name="Baek C."/>
        </authorList>
    </citation>
    <scope>NUCLEOTIDE SEQUENCE [LARGE SCALE GENOMIC DNA]</scope>
    <source>
        <strain evidence="1 2">HYN0049</strain>
    </source>
</reference>
<evidence type="ECO:0000313" key="2">
    <source>
        <dbReference type="Proteomes" id="UP000244937"/>
    </source>
</evidence>
<sequence>MLGNSIIKRLFFAAIFFVSYSGYSQKNPSELGLVLDNDLYVSTVSDRYYTNGFEIFYKYLGQKQTEKIHKRINEFRIGQYIYNPYNIRAADIKRNDRPFAGYLFGSYGMHTFYQNESVLKLDFQAGFVGPNAFGQEMQEFFHNTFGYVAVEGWEHQIKNALALQLNASYSHKILNSLSSPYNDFHASAEVKAGTVNSGISIGILSRLSLKPLLPMFQSNMHHASIDKDKDAFGKQNEFYLFLAPHLNYQLYDATIQGSMFSDNSPVTYDVVPFRFNAEAGLKYRKGKWDLAYVFVYRGKEPKNDGVKGFVYGSITFGYFLQ</sequence>
<organism evidence="1 2">
    <name type="scientific">Flavobacterium pallidum</name>
    <dbReference type="NCBI Taxonomy" id="2172098"/>
    <lineage>
        <taxon>Bacteria</taxon>
        <taxon>Pseudomonadati</taxon>
        <taxon>Bacteroidota</taxon>
        <taxon>Flavobacteriia</taxon>
        <taxon>Flavobacteriales</taxon>
        <taxon>Flavobacteriaceae</taxon>
        <taxon>Flavobacterium</taxon>
    </lineage>
</organism>
<name>A0A2S1SFG6_9FLAO</name>
<dbReference type="InterPro" id="IPR037107">
    <property type="entry name" value="Put_OMP_sf"/>
</dbReference>
<proteinExistence type="predicted"/>